<dbReference type="EMBL" id="JABSNM010000001">
    <property type="protein sequence ID" value="NRT54437.1"/>
    <property type="molecule type" value="Genomic_DNA"/>
</dbReference>
<evidence type="ECO:0000313" key="2">
    <source>
        <dbReference type="EMBL" id="NRT54437.1"/>
    </source>
</evidence>
<feature type="region of interest" description="Disordered" evidence="1">
    <location>
        <begin position="1"/>
        <end position="21"/>
    </location>
</feature>
<reference evidence="2 3" key="1">
    <citation type="submission" date="2020-05" db="EMBL/GenBank/DDBJ databases">
        <title>Genomic Encyclopedia of Type Strains, Phase IV (KMG-V): Genome sequencing to study the core and pangenomes of soil and plant-associated prokaryotes.</title>
        <authorList>
            <person name="Whitman W."/>
        </authorList>
    </citation>
    <scope>NUCLEOTIDE SEQUENCE [LARGE SCALE GENOMIC DNA]</scope>
    <source>
        <strain evidence="2 3">C29</strain>
    </source>
</reference>
<proteinExistence type="predicted"/>
<protein>
    <submittedName>
        <fullName evidence="2">Uncharacterized protein</fullName>
    </submittedName>
</protein>
<sequence length="95" mass="10860">MNSLLPLTPLLRPASPESATAPRSRFFALRSWLRLMRLRRNRLTARLNRDLAAMEACASEGAEMEVRSVELDGRRFEALYRHGELICLMPDSSRS</sequence>
<keyword evidence="3" id="KW-1185">Reference proteome</keyword>
<evidence type="ECO:0000313" key="3">
    <source>
        <dbReference type="Proteomes" id="UP001516061"/>
    </source>
</evidence>
<organism evidence="2 3">
    <name type="scientific">Sphaerotilus uruguayifluvii</name>
    <dbReference type="NCBI Taxonomy" id="2735897"/>
    <lineage>
        <taxon>Bacteria</taxon>
        <taxon>Pseudomonadati</taxon>
        <taxon>Pseudomonadota</taxon>
        <taxon>Betaproteobacteria</taxon>
        <taxon>Burkholderiales</taxon>
        <taxon>Sphaerotilaceae</taxon>
        <taxon>Sphaerotilus</taxon>
    </lineage>
</organism>
<comment type="caution">
    <text evidence="2">The sequence shown here is derived from an EMBL/GenBank/DDBJ whole genome shotgun (WGS) entry which is preliminary data.</text>
</comment>
<dbReference type="Proteomes" id="UP001516061">
    <property type="component" value="Unassembled WGS sequence"/>
</dbReference>
<dbReference type="RefSeq" id="WP_173803399.1">
    <property type="nucleotide sequence ID" value="NZ_JABSNM010000001.1"/>
</dbReference>
<evidence type="ECO:0000256" key="1">
    <source>
        <dbReference type="SAM" id="MobiDB-lite"/>
    </source>
</evidence>
<name>A0ABX2FWU8_9BURK</name>
<accession>A0ABX2FWU8</accession>
<gene>
    <name evidence="2" type="ORF">HNQ01_000144</name>
</gene>